<dbReference type="SUPFAM" id="SSF54001">
    <property type="entry name" value="Cysteine proteinases"/>
    <property type="match status" value="1"/>
</dbReference>
<dbReference type="RefSeq" id="WP_122904827.1">
    <property type="nucleotide sequence ID" value="NZ_CP154342.1"/>
</dbReference>
<dbReference type="EMBL" id="RHHS01000027">
    <property type="protein sequence ID" value="RNB56863.1"/>
    <property type="molecule type" value="Genomic_DNA"/>
</dbReference>
<protein>
    <recommendedName>
        <fullName evidence="3">LRAT domain-containing protein</fullName>
    </recommendedName>
</protein>
<evidence type="ECO:0000313" key="1">
    <source>
        <dbReference type="EMBL" id="RNB56863.1"/>
    </source>
</evidence>
<accession>A0A3M8B0S5</accession>
<proteinExistence type="predicted"/>
<gene>
    <name evidence="1" type="ORF">EDM57_11090</name>
</gene>
<sequence>MASDRPKYPGTNTDMKPGDVLYSKKSISTFFVGHVAIVGPDYDVIHVHPKGPGFIDNIDYYVSRFDDGDKIQVLRPGRGASKAANWAKNHIRDVKKYYFNMDLDNIELSYCSKFIWHAFYYGYELDITGMGLTDGSRATHIYPSDVRDSEEFVSVETIKVNK</sequence>
<dbReference type="AlphaFoldDB" id="A0A3M8B0S5"/>
<comment type="caution">
    <text evidence="1">The sequence shown here is derived from an EMBL/GenBank/DDBJ whole genome shotgun (WGS) entry which is preliminary data.</text>
</comment>
<reference evidence="1 2" key="1">
    <citation type="submission" date="2018-10" db="EMBL/GenBank/DDBJ databases">
        <title>Phylogenomics of Brevibacillus.</title>
        <authorList>
            <person name="Dunlap C."/>
        </authorList>
    </citation>
    <scope>NUCLEOTIDE SEQUENCE [LARGE SCALE GENOMIC DNA]</scope>
    <source>
        <strain evidence="1 2">DSM 100115</strain>
    </source>
</reference>
<dbReference type="Proteomes" id="UP000268829">
    <property type="component" value="Unassembled WGS sequence"/>
</dbReference>
<dbReference type="Gene3D" id="3.90.1720.10">
    <property type="entry name" value="endopeptidase domain like (from Nostoc punctiforme)"/>
    <property type="match status" value="1"/>
</dbReference>
<dbReference type="OrthoDB" id="2080087at2"/>
<evidence type="ECO:0008006" key="3">
    <source>
        <dbReference type="Google" id="ProtNLM"/>
    </source>
</evidence>
<name>A0A3M8B0S5_9BACL</name>
<keyword evidence="2" id="KW-1185">Reference proteome</keyword>
<organism evidence="1 2">
    <name type="scientific">Brevibacillus gelatini</name>
    <dbReference type="NCBI Taxonomy" id="1655277"/>
    <lineage>
        <taxon>Bacteria</taxon>
        <taxon>Bacillati</taxon>
        <taxon>Bacillota</taxon>
        <taxon>Bacilli</taxon>
        <taxon>Bacillales</taxon>
        <taxon>Paenibacillaceae</taxon>
        <taxon>Brevibacillus</taxon>
    </lineage>
</organism>
<dbReference type="InterPro" id="IPR038765">
    <property type="entry name" value="Papain-like_cys_pep_sf"/>
</dbReference>
<evidence type="ECO:0000313" key="2">
    <source>
        <dbReference type="Proteomes" id="UP000268829"/>
    </source>
</evidence>